<reference evidence="1" key="1">
    <citation type="submission" date="2021-03" db="EMBL/GenBank/DDBJ databases">
        <authorList>
            <consortium name="Genoscope - CEA"/>
            <person name="William W."/>
        </authorList>
    </citation>
    <scope>NUCLEOTIDE SEQUENCE</scope>
    <source>
        <strain evidence="1">Doubled-haploid Pahang</strain>
    </source>
</reference>
<keyword evidence="3" id="KW-1185">Reference proteome</keyword>
<proteinExistence type="predicted"/>
<protein>
    <submittedName>
        <fullName evidence="1">(wild Malaysian banana) hypothetical protein</fullName>
    </submittedName>
</protein>
<gene>
    <name evidence="1" type="ORF">GSMUA_139190.1</name>
</gene>
<evidence type="ECO:0000313" key="1">
    <source>
        <dbReference type="EMBL" id="CAG1844124.1"/>
    </source>
</evidence>
<reference evidence="2" key="2">
    <citation type="submission" date="2021-05" db="UniProtKB">
        <authorList>
            <consortium name="EnsemblPlants"/>
        </authorList>
    </citation>
    <scope>IDENTIFICATION</scope>
    <source>
        <strain evidence="2">subsp. malaccensis</strain>
    </source>
</reference>
<dbReference type="AlphaFoldDB" id="A0A804IWP3"/>
<accession>A0A804IWP3</accession>
<evidence type="ECO:0000313" key="3">
    <source>
        <dbReference type="Proteomes" id="UP000012960"/>
    </source>
</evidence>
<dbReference type="EMBL" id="HG996469">
    <property type="protein sequence ID" value="CAG1844124.1"/>
    <property type="molecule type" value="Genomic_DNA"/>
</dbReference>
<dbReference type="EnsemblPlants" id="Ma04_t33150.1">
    <property type="protein sequence ID" value="Ma04_p33150.1"/>
    <property type="gene ID" value="Ma04_g33150"/>
</dbReference>
<evidence type="ECO:0000313" key="2">
    <source>
        <dbReference type="EnsemblPlants" id="Ma04_p33150.1"/>
    </source>
</evidence>
<dbReference type="InParanoid" id="A0A804IWP3"/>
<dbReference type="Proteomes" id="UP000012960">
    <property type="component" value="Unplaced"/>
</dbReference>
<name>A0A804IWP3_MUSAM</name>
<organism evidence="2 3">
    <name type="scientific">Musa acuminata subsp. malaccensis</name>
    <name type="common">Wild banana</name>
    <name type="synonym">Musa malaccensis</name>
    <dbReference type="NCBI Taxonomy" id="214687"/>
    <lineage>
        <taxon>Eukaryota</taxon>
        <taxon>Viridiplantae</taxon>
        <taxon>Streptophyta</taxon>
        <taxon>Embryophyta</taxon>
        <taxon>Tracheophyta</taxon>
        <taxon>Spermatophyta</taxon>
        <taxon>Magnoliopsida</taxon>
        <taxon>Liliopsida</taxon>
        <taxon>Zingiberales</taxon>
        <taxon>Musaceae</taxon>
        <taxon>Musa</taxon>
    </lineage>
</organism>
<sequence length="58" mass="6551">MLLHRVIVLVSFFFLVLDFAFDGLIQVVSCRFFLFMLLDSVTGCFALHPCSSSSLALY</sequence>
<dbReference type="Gramene" id="Ma04_t33150.1">
    <property type="protein sequence ID" value="Ma04_p33150.1"/>
    <property type="gene ID" value="Ma04_g33150"/>
</dbReference>